<protein>
    <submittedName>
        <fullName evidence="1">Uncharacterized protein</fullName>
    </submittedName>
</protein>
<reference evidence="1" key="1">
    <citation type="submission" date="2023-04" db="EMBL/GenBank/DDBJ databases">
        <title>A chromosome-level genome assembly of the parasitoid wasp Eretmocerus hayati.</title>
        <authorList>
            <person name="Zhong Y."/>
            <person name="Liu S."/>
            <person name="Liu Y."/>
        </authorList>
    </citation>
    <scope>NUCLEOTIDE SEQUENCE</scope>
    <source>
        <strain evidence="1">ZJU_SS_LIU_2023</strain>
    </source>
</reference>
<organism evidence="1 2">
    <name type="scientific">Eretmocerus hayati</name>
    <dbReference type="NCBI Taxonomy" id="131215"/>
    <lineage>
        <taxon>Eukaryota</taxon>
        <taxon>Metazoa</taxon>
        <taxon>Ecdysozoa</taxon>
        <taxon>Arthropoda</taxon>
        <taxon>Hexapoda</taxon>
        <taxon>Insecta</taxon>
        <taxon>Pterygota</taxon>
        <taxon>Neoptera</taxon>
        <taxon>Endopterygota</taxon>
        <taxon>Hymenoptera</taxon>
        <taxon>Apocrita</taxon>
        <taxon>Proctotrupomorpha</taxon>
        <taxon>Chalcidoidea</taxon>
        <taxon>Aphelinidae</taxon>
        <taxon>Aphelininae</taxon>
        <taxon>Eretmocerus</taxon>
    </lineage>
</organism>
<evidence type="ECO:0000313" key="1">
    <source>
        <dbReference type="EMBL" id="KAJ8667172.1"/>
    </source>
</evidence>
<accession>A0ACC2N7Q3</accession>
<name>A0ACC2N7Q3_9HYME</name>
<keyword evidence="2" id="KW-1185">Reference proteome</keyword>
<evidence type="ECO:0000313" key="2">
    <source>
        <dbReference type="Proteomes" id="UP001239111"/>
    </source>
</evidence>
<dbReference type="EMBL" id="CM056744">
    <property type="protein sequence ID" value="KAJ8667172.1"/>
    <property type="molecule type" value="Genomic_DNA"/>
</dbReference>
<proteinExistence type="predicted"/>
<sequence length="707" mass="80886">MEQNIVDVICDPGNSDAEFKSRTQNKFRFLLESKNEKLVNFILSAYSSKNMNPVDDEGFSPFHIACYGDRINFIEQLNNSKVYVNDCVDHNAKCFSGYSPLHFAVEDSNLKMTQLLLNLGADMSIMDASGRSPFYLACKNRNESIRDLFLSKIFKSNVLTVDDEGFSILFEDLFYKHMIHFNISHSFVFNGSWADWSPLHYAVTLRKIEMVEILLKYGANVQVEDDLGITPLHLGCQWSFEEFSKIIEDEWIINCNEQIQIVELLLAHGADVNAQDKFGKTPFFHALENFVKLSSPSINSSIRQDLVQIRKKLVKLLLKHGANVNISDNDGLTILHDLSDHDLVFSEEDKIDITSDILKCGVNVNAKTKVGKPPLFLTIRNGFFKLTKMLLEHGADVNSRYDTYKRFNPLHTLAYYSEYGEASVDIFNALLKKGAEVNAMEEDGATALHIVIDCHGLCDNIPGETDQMASALLQFGADVDAKDKNGQTPLHRACLNRYNQGTIILLNHGADINVEDEFDNTPLSYACYRIREEKNFSFLDTIRNHVNKLKLIGLHVSKKNELHLRTLEKFYAHTFTIPKIDNFLNLSATEIERLKENKIDNYTSLFNIIFKDANDMISHIKNEEFLKVFNSKCFKNNFQVYGYLLELKLKLGFQRKKLVKPARKSLTNLIKTELPDLCMKIIFKYLTDEDLQNLIGVRKPNDNLPKR</sequence>
<dbReference type="Proteomes" id="UP001239111">
    <property type="component" value="Chromosome 4"/>
</dbReference>
<comment type="caution">
    <text evidence="1">The sequence shown here is derived from an EMBL/GenBank/DDBJ whole genome shotgun (WGS) entry which is preliminary data.</text>
</comment>
<gene>
    <name evidence="1" type="ORF">QAD02_008834</name>
</gene>